<feature type="transmembrane region" description="Helical" evidence="6">
    <location>
        <begin position="438"/>
        <end position="459"/>
    </location>
</feature>
<dbReference type="SUPFAM" id="SSF103473">
    <property type="entry name" value="MFS general substrate transporter"/>
    <property type="match status" value="2"/>
</dbReference>
<dbReference type="PANTHER" id="PTHR42718">
    <property type="entry name" value="MAJOR FACILITATOR SUPERFAMILY MULTIDRUG TRANSPORTER MFSC"/>
    <property type="match status" value="1"/>
</dbReference>
<dbReference type="Gene3D" id="1.20.1250.20">
    <property type="entry name" value="MFS general substrate transporter like domains"/>
    <property type="match status" value="1"/>
</dbReference>
<evidence type="ECO:0000259" key="7">
    <source>
        <dbReference type="PROSITE" id="PS50850"/>
    </source>
</evidence>
<keyword evidence="5 6" id="KW-0472">Membrane</keyword>
<comment type="subcellular location">
    <subcellularLocation>
        <location evidence="1">Cell membrane</location>
        <topology evidence="1">Multi-pass membrane protein</topology>
    </subcellularLocation>
</comment>
<reference evidence="8 9" key="1">
    <citation type="submission" date="2016-03" db="EMBL/GenBank/DDBJ databases">
        <title>Genome sequence of Rhodococcus kyotonensis KB10.</title>
        <authorList>
            <person name="Jeong H."/>
            <person name="Hong C.E."/>
            <person name="Jo S.H."/>
            <person name="Park J.M."/>
        </authorList>
    </citation>
    <scope>NUCLEOTIDE SEQUENCE [LARGE SCALE GENOMIC DNA]</scope>
    <source>
        <strain evidence="8 9">KB10</strain>
    </source>
</reference>
<protein>
    <submittedName>
        <fullName evidence="8">MFS transporter</fullName>
    </submittedName>
</protein>
<feature type="transmembrane region" description="Helical" evidence="6">
    <location>
        <begin position="225"/>
        <end position="247"/>
    </location>
</feature>
<evidence type="ECO:0000256" key="5">
    <source>
        <dbReference type="ARBA" id="ARBA00023136"/>
    </source>
</evidence>
<dbReference type="InterPro" id="IPR036259">
    <property type="entry name" value="MFS_trans_sf"/>
</dbReference>
<dbReference type="AlphaFoldDB" id="A0A177YH35"/>
<feature type="transmembrane region" description="Helical" evidence="6">
    <location>
        <begin position="139"/>
        <end position="158"/>
    </location>
</feature>
<feature type="transmembrane region" description="Helical" evidence="6">
    <location>
        <begin position="307"/>
        <end position="327"/>
    </location>
</feature>
<dbReference type="Pfam" id="PF07690">
    <property type="entry name" value="MFS_1"/>
    <property type="match status" value="1"/>
</dbReference>
<evidence type="ECO:0000256" key="1">
    <source>
        <dbReference type="ARBA" id="ARBA00004651"/>
    </source>
</evidence>
<dbReference type="InterPro" id="IPR011701">
    <property type="entry name" value="MFS"/>
</dbReference>
<dbReference type="GO" id="GO:0005886">
    <property type="term" value="C:plasma membrane"/>
    <property type="evidence" value="ECO:0007669"/>
    <property type="project" value="UniProtKB-SubCell"/>
</dbReference>
<feature type="transmembrane region" description="Helical" evidence="6">
    <location>
        <begin position="164"/>
        <end position="188"/>
    </location>
</feature>
<evidence type="ECO:0000256" key="2">
    <source>
        <dbReference type="ARBA" id="ARBA00022448"/>
    </source>
</evidence>
<dbReference type="RefSeq" id="WP_068425113.1">
    <property type="nucleotide sequence ID" value="NZ_LVHI01000012.1"/>
</dbReference>
<feature type="transmembrane region" description="Helical" evidence="6">
    <location>
        <begin position="200"/>
        <end position="219"/>
    </location>
</feature>
<evidence type="ECO:0000256" key="3">
    <source>
        <dbReference type="ARBA" id="ARBA00022692"/>
    </source>
</evidence>
<proteinExistence type="predicted"/>
<feature type="transmembrane region" description="Helical" evidence="6">
    <location>
        <begin position="16"/>
        <end position="39"/>
    </location>
</feature>
<dbReference type="GO" id="GO:0022857">
    <property type="term" value="F:transmembrane transporter activity"/>
    <property type="evidence" value="ECO:0007669"/>
    <property type="project" value="InterPro"/>
</dbReference>
<feature type="transmembrane region" description="Helical" evidence="6">
    <location>
        <begin position="339"/>
        <end position="357"/>
    </location>
</feature>
<keyword evidence="9" id="KW-1185">Reference proteome</keyword>
<organism evidence="8 9">
    <name type="scientific">Rhodococcoides kyotonense</name>
    <dbReference type="NCBI Taxonomy" id="398843"/>
    <lineage>
        <taxon>Bacteria</taxon>
        <taxon>Bacillati</taxon>
        <taxon>Actinomycetota</taxon>
        <taxon>Actinomycetes</taxon>
        <taxon>Mycobacteriales</taxon>
        <taxon>Nocardiaceae</taxon>
        <taxon>Rhodococcoides</taxon>
    </lineage>
</organism>
<sequence>MTSTDDTLPTAVRRGLVPVLVSICTVVAVVSSVGAPLIPTVASTYGVSFTSAQWSLTIAMLTGAVTVPILGRLGDGPHRKQAVVGSLAVVALGCVLAAMPGNFAMLIVGRALQGIGLGLMPLAMAVARDHLAPARARSCVAALSVTAVAGIGLGYPLTGVIAHYWGFHACFVVAAIATSAVLLASVFVVPTSGHLKRRPLDVLGAVLLGAGLTALLLALSTGGTWGWTSWPSAICVVIGVVVLPLWARHEVHCAFPLVQLSLLRNRSVLTADVTGLLAGIGMFVLSSTVIRLVQTPEDTGYGLGRSAMVAGLVLVPFSLASVVANRLLPSASRWVPRTLVMPLGAVAFVVALVLLAVGRSELWVVFAVMGIAGLGVGLTFAAMPALIVSAVPSHETGSALGVNQVTRTVGGAVGSALSATILAAYTLPGAVYPTDDGYSATATAGIVLWIVTGLLALGLPYARRRVSKSLVDESVESAVSGGFAYDVDSRRTHSVGER</sequence>
<dbReference type="CDD" id="cd17504">
    <property type="entry name" value="MFS_MMR_MDR_like"/>
    <property type="match status" value="1"/>
</dbReference>
<feature type="transmembrane region" description="Helical" evidence="6">
    <location>
        <begin position="82"/>
        <end position="101"/>
    </location>
</feature>
<keyword evidence="4 6" id="KW-1133">Transmembrane helix</keyword>
<feature type="domain" description="Major facilitator superfamily (MFS) profile" evidence="7">
    <location>
        <begin position="1"/>
        <end position="470"/>
    </location>
</feature>
<dbReference type="Proteomes" id="UP000077519">
    <property type="component" value="Unassembled WGS sequence"/>
</dbReference>
<comment type="caution">
    <text evidence="8">The sequence shown here is derived from an EMBL/GenBank/DDBJ whole genome shotgun (WGS) entry which is preliminary data.</text>
</comment>
<feature type="transmembrane region" description="Helical" evidence="6">
    <location>
        <begin position="363"/>
        <end position="388"/>
    </location>
</feature>
<evidence type="ECO:0000256" key="4">
    <source>
        <dbReference type="ARBA" id="ARBA00022989"/>
    </source>
</evidence>
<accession>A0A177YH35</accession>
<feature type="transmembrane region" description="Helical" evidence="6">
    <location>
        <begin position="107"/>
        <end position="127"/>
    </location>
</feature>
<evidence type="ECO:0000313" key="8">
    <source>
        <dbReference type="EMBL" id="OAK54610.1"/>
    </source>
</evidence>
<dbReference type="PANTHER" id="PTHR42718:SF9">
    <property type="entry name" value="MAJOR FACILITATOR SUPERFAMILY MULTIDRUG TRANSPORTER MFSC"/>
    <property type="match status" value="1"/>
</dbReference>
<keyword evidence="3 6" id="KW-0812">Transmembrane</keyword>
<gene>
    <name evidence="8" type="ORF">A3K89_04475</name>
</gene>
<name>A0A177YH35_9NOCA</name>
<feature type="transmembrane region" description="Helical" evidence="6">
    <location>
        <begin position="409"/>
        <end position="432"/>
    </location>
</feature>
<dbReference type="PROSITE" id="PS50850">
    <property type="entry name" value="MFS"/>
    <property type="match status" value="1"/>
</dbReference>
<feature type="transmembrane region" description="Helical" evidence="6">
    <location>
        <begin position="268"/>
        <end position="287"/>
    </location>
</feature>
<dbReference type="EMBL" id="LVHI01000012">
    <property type="protein sequence ID" value="OAK54610.1"/>
    <property type="molecule type" value="Genomic_DNA"/>
</dbReference>
<dbReference type="InterPro" id="IPR020846">
    <property type="entry name" value="MFS_dom"/>
</dbReference>
<evidence type="ECO:0000256" key="6">
    <source>
        <dbReference type="SAM" id="Phobius"/>
    </source>
</evidence>
<feature type="transmembrane region" description="Helical" evidence="6">
    <location>
        <begin position="51"/>
        <end position="70"/>
    </location>
</feature>
<evidence type="ECO:0000313" key="9">
    <source>
        <dbReference type="Proteomes" id="UP000077519"/>
    </source>
</evidence>
<keyword evidence="2" id="KW-0813">Transport</keyword>
<dbReference type="Gene3D" id="1.20.1720.10">
    <property type="entry name" value="Multidrug resistance protein D"/>
    <property type="match status" value="1"/>
</dbReference>